<gene>
    <name evidence="4" type="ORF">M959_06393</name>
</gene>
<feature type="region of interest" description="Disordered" evidence="3">
    <location>
        <begin position="1"/>
        <end position="61"/>
    </location>
</feature>
<dbReference type="EMBL" id="KN126013">
    <property type="protein sequence ID" value="KFU85842.1"/>
    <property type="molecule type" value="Genomic_DNA"/>
</dbReference>
<organism evidence="4 5">
    <name type="scientific">Chaetura pelagica</name>
    <name type="common">Chimney swift</name>
    <name type="synonym">Hirundo pelagica</name>
    <dbReference type="NCBI Taxonomy" id="8897"/>
    <lineage>
        <taxon>Eukaryota</taxon>
        <taxon>Metazoa</taxon>
        <taxon>Chordata</taxon>
        <taxon>Craniata</taxon>
        <taxon>Vertebrata</taxon>
        <taxon>Euteleostomi</taxon>
        <taxon>Archelosauria</taxon>
        <taxon>Archosauria</taxon>
        <taxon>Dinosauria</taxon>
        <taxon>Saurischia</taxon>
        <taxon>Theropoda</taxon>
        <taxon>Coelurosauria</taxon>
        <taxon>Aves</taxon>
        <taxon>Neognathae</taxon>
        <taxon>Neoaves</taxon>
        <taxon>Strisores</taxon>
        <taxon>Apodiformes</taxon>
        <taxon>Apodidae</taxon>
        <taxon>Apodinae</taxon>
        <taxon>Chaetura</taxon>
    </lineage>
</organism>
<feature type="non-terminal residue" evidence="4">
    <location>
        <position position="1"/>
    </location>
</feature>
<feature type="region of interest" description="Disordered" evidence="3">
    <location>
        <begin position="77"/>
        <end position="101"/>
    </location>
</feature>
<evidence type="ECO:0000313" key="4">
    <source>
        <dbReference type="EMBL" id="KFU85842.1"/>
    </source>
</evidence>
<reference evidence="5" key="2">
    <citation type="journal article" date="2014" name="Science">
        <title>Comparative genomics reveals insights into avian genome evolution and adaptation.</title>
        <authorList>
            <consortium name="Avian Genome Consortium"/>
            <person name="Zhang G."/>
            <person name="Li C."/>
            <person name="Li Q."/>
            <person name="Li B."/>
            <person name="Larkin D.M."/>
            <person name="Lee C."/>
            <person name="Storz J.F."/>
            <person name="Antunes A."/>
            <person name="Greenwold M.J."/>
            <person name="Meredith R.W."/>
            <person name="Odeen A."/>
            <person name="Cui J."/>
            <person name="Zhou Q."/>
            <person name="Xu L."/>
            <person name="Pan H."/>
            <person name="Wang Z."/>
            <person name="Jin L."/>
            <person name="Zhang P."/>
            <person name="Hu H."/>
            <person name="Yang W."/>
            <person name="Hu J."/>
            <person name="Xiao J."/>
            <person name="Yang Z."/>
            <person name="Liu Y."/>
            <person name="Xie Q."/>
            <person name="Yu H."/>
            <person name="Lian J."/>
            <person name="Wen P."/>
            <person name="Zhang F."/>
            <person name="Li H."/>
            <person name="Zeng Y."/>
            <person name="Xiong Z."/>
            <person name="Liu S."/>
            <person name="Zhou L."/>
            <person name="Huang Z."/>
            <person name="An N."/>
            <person name="Wang J."/>
            <person name="Zheng Q."/>
            <person name="Xiong Y."/>
            <person name="Wang G."/>
            <person name="Wang B."/>
            <person name="Wang J."/>
            <person name="Fan Y."/>
            <person name="da Fonseca R.R."/>
            <person name="Alfaro-Nunez A."/>
            <person name="Schubert M."/>
            <person name="Orlando L."/>
            <person name="Mourier T."/>
            <person name="Howard J.T."/>
            <person name="Ganapathy G."/>
            <person name="Pfenning A."/>
            <person name="Whitney O."/>
            <person name="Rivas M.V."/>
            <person name="Hara E."/>
            <person name="Smith J."/>
            <person name="Farre M."/>
            <person name="Narayan J."/>
            <person name="Slavov G."/>
            <person name="Romanov M.N."/>
            <person name="Borges R."/>
            <person name="Machado J.P."/>
            <person name="Khan I."/>
            <person name="Springer M.S."/>
            <person name="Gatesy J."/>
            <person name="Hoffmann F.G."/>
            <person name="Opazo J.C."/>
            <person name="Hastad O."/>
            <person name="Sawyer R.H."/>
            <person name="Kim H."/>
            <person name="Kim K.W."/>
            <person name="Kim H.J."/>
            <person name="Cho S."/>
            <person name="Li N."/>
            <person name="Huang Y."/>
            <person name="Bruford M.W."/>
            <person name="Zhan X."/>
            <person name="Dixon A."/>
            <person name="Bertelsen M.F."/>
            <person name="Derryberry E."/>
            <person name="Warren W."/>
            <person name="Wilson R.K."/>
            <person name="Li S."/>
            <person name="Ray D.A."/>
            <person name="Green R.E."/>
            <person name="O'Brien S.J."/>
            <person name="Griffin D."/>
            <person name="Johnson W.E."/>
            <person name="Haussler D."/>
            <person name="Ryder O.A."/>
            <person name="Willerslev E."/>
            <person name="Graves G.R."/>
            <person name="Alstrom P."/>
            <person name="Fjeldsa J."/>
            <person name="Mindell D.P."/>
            <person name="Edwards S.V."/>
            <person name="Braun E.L."/>
            <person name="Rahbek C."/>
            <person name="Burt D.W."/>
            <person name="Houde P."/>
            <person name="Zhang Y."/>
            <person name="Yang H."/>
            <person name="Wang J."/>
            <person name="Jarvis E.D."/>
            <person name="Gilbert M.T."/>
            <person name="Wang J."/>
        </authorList>
    </citation>
    <scope>NUCLEOTIDE SEQUENCE [LARGE SCALE GENOMIC DNA]</scope>
</reference>
<dbReference type="Proteomes" id="UP000031515">
    <property type="component" value="Unassembled WGS sequence"/>
</dbReference>
<evidence type="ECO:0000256" key="3">
    <source>
        <dbReference type="SAM" id="MobiDB-lite"/>
    </source>
</evidence>
<feature type="compositionally biased region" description="Polar residues" evidence="3">
    <location>
        <begin position="1"/>
        <end position="11"/>
    </location>
</feature>
<feature type="compositionally biased region" description="Low complexity" evidence="3">
    <location>
        <begin position="17"/>
        <end position="36"/>
    </location>
</feature>
<proteinExistence type="predicted"/>
<name>A0A093BFZ6_CHAPE</name>
<keyword evidence="5" id="KW-1185">Reference proteome</keyword>
<evidence type="ECO:0000256" key="2">
    <source>
        <dbReference type="ARBA" id="ARBA00023043"/>
    </source>
</evidence>
<reference evidence="4 5" key="1">
    <citation type="submission" date="2013-08" db="EMBL/GenBank/DDBJ databases">
        <title>Genome evolution of avian class.</title>
        <authorList>
            <person name="Zhang G."/>
            <person name="Li C."/>
        </authorList>
    </citation>
    <scope>NUCLEOTIDE SEQUENCE [LARGE SCALE GENOMIC DNA]</scope>
    <source>
        <strain evidence="4">M959</strain>
    </source>
</reference>
<protein>
    <submittedName>
        <fullName evidence="4">Ankyrin repeat domain-containing protein SOWAHB</fullName>
    </submittedName>
</protein>
<evidence type="ECO:0000313" key="5">
    <source>
        <dbReference type="Proteomes" id="UP000031515"/>
    </source>
</evidence>
<dbReference type="PANTHER" id="PTHR14491:SF3">
    <property type="entry name" value="ANKYRIN REPEAT DOMAIN-CONTAINING PROTEIN SOWAHB"/>
    <property type="match status" value="1"/>
</dbReference>
<sequence length="161" mass="16964">PNGPTQPQTLPSGPGVLPSTRPSPSQSPPQSLTQPPAVLLPAQGPTVPQAPDSSPPAPLPVFRSSRCQLALLEVQGMPPSLPGDCGQQPHTVPSKSSPRHVPSRALAVPLGQREHTWLVAASAGQWAQVRGLFLEEPELALLRDFMSGFTVLHWLAKHGDG</sequence>
<keyword evidence="1" id="KW-0677">Repeat</keyword>
<accession>A0A093BFZ6</accession>
<keyword evidence="2" id="KW-0040">ANK repeat</keyword>
<evidence type="ECO:0000256" key="1">
    <source>
        <dbReference type="ARBA" id="ARBA00022737"/>
    </source>
</evidence>
<dbReference type="PANTHER" id="PTHR14491">
    <property type="entry name" value="SOSONDOWAH, ISOFORM G"/>
    <property type="match status" value="1"/>
</dbReference>
<feature type="non-terminal residue" evidence="4">
    <location>
        <position position="161"/>
    </location>
</feature>
<dbReference type="AlphaFoldDB" id="A0A093BFZ6"/>